<dbReference type="PANTHER" id="PTHR43798">
    <property type="entry name" value="MONOACYLGLYCEROL LIPASE"/>
    <property type="match status" value="1"/>
</dbReference>
<dbReference type="Pfam" id="PF00561">
    <property type="entry name" value="Abhydrolase_1"/>
    <property type="match status" value="1"/>
</dbReference>
<dbReference type="STRING" id="1547922.ISF6_4814"/>
<dbReference type="GO" id="GO:0016020">
    <property type="term" value="C:membrane"/>
    <property type="evidence" value="ECO:0007669"/>
    <property type="project" value="TreeGrafter"/>
</dbReference>
<dbReference type="InterPro" id="IPR000073">
    <property type="entry name" value="AB_hydrolase_1"/>
</dbReference>
<dbReference type="SUPFAM" id="SSF53474">
    <property type="entry name" value="alpha/beta-Hydrolases"/>
    <property type="match status" value="1"/>
</dbReference>
<feature type="domain" description="AB hydrolase-1" evidence="1">
    <location>
        <begin position="31"/>
        <end position="163"/>
    </location>
</feature>
<protein>
    <submittedName>
        <fullName evidence="2">Putative hydrolase</fullName>
    </submittedName>
</protein>
<dbReference type="Proteomes" id="UP000037660">
    <property type="component" value="Unassembled WGS sequence"/>
</dbReference>
<dbReference type="InterPro" id="IPR050266">
    <property type="entry name" value="AB_hydrolase_sf"/>
</dbReference>
<sequence length="310" mass="34421">MSGGYEGRLEGFDAGGLRLAYRRFGQPGGLPILLLHGLIYTSYDWIDVARELADGHEVVALDQRGFGESDVSSDASYRVMDFAADVEALLDHLGWSQCLLAGHSMGGRIAAVVADTRPRRVAALLLVDAPPHNAPTGARRIGDQLAGTPRVFPSLDAVLAHFPATPWKDKFHPQRRERFAAVTRTVPGGVALKRDPWFHERFFRLKEDWPYHCYEGDTWPVCQEVDLWPVWERLSMPTTVMAGRAGDIFSPESITRAEAIARRNPNLEVAAYYVHHNFPGRDARLVCQHARRLAATCGGQRLSSTKGHTT</sequence>
<dbReference type="GO" id="GO:0016787">
    <property type="term" value="F:hydrolase activity"/>
    <property type="evidence" value="ECO:0007669"/>
    <property type="project" value="UniProtKB-KW"/>
</dbReference>
<evidence type="ECO:0000313" key="2">
    <source>
        <dbReference type="EMBL" id="GAP38356.1"/>
    </source>
</evidence>
<dbReference type="PRINTS" id="PR00111">
    <property type="entry name" value="ABHYDROLASE"/>
</dbReference>
<proteinExistence type="predicted"/>
<name>A0A0K8P6W7_PISS1</name>
<gene>
    <name evidence="2" type="ORF">ISF6_4814</name>
</gene>
<dbReference type="Gene3D" id="3.40.50.1820">
    <property type="entry name" value="alpha/beta hydrolase"/>
    <property type="match status" value="1"/>
</dbReference>
<accession>A0A0K8P6W7</accession>
<reference evidence="3" key="1">
    <citation type="submission" date="2015-07" db="EMBL/GenBank/DDBJ databases">
        <title>Discovery of a poly(ethylene terephthalate assimilation.</title>
        <authorList>
            <person name="Yoshida S."/>
            <person name="Hiraga K."/>
            <person name="Takehana T."/>
            <person name="Taniguchi I."/>
            <person name="Yamaji H."/>
            <person name="Maeda Y."/>
            <person name="Toyohara K."/>
            <person name="Miyamoto K."/>
            <person name="Kimura Y."/>
            <person name="Oda K."/>
        </authorList>
    </citation>
    <scope>NUCLEOTIDE SEQUENCE [LARGE SCALE GENOMIC DNA]</scope>
    <source>
        <strain evidence="3">NBRC 110686 / TISTR 2288 / 201-F6</strain>
    </source>
</reference>
<dbReference type="RefSeq" id="WP_054022220.1">
    <property type="nucleotide sequence ID" value="NZ_BBYR01000073.1"/>
</dbReference>
<keyword evidence="2" id="KW-0378">Hydrolase</keyword>
<dbReference type="PANTHER" id="PTHR43798:SF33">
    <property type="entry name" value="HYDROLASE, PUTATIVE (AFU_ORTHOLOGUE AFUA_2G14860)-RELATED"/>
    <property type="match status" value="1"/>
</dbReference>
<comment type="caution">
    <text evidence="2">The sequence shown here is derived from an EMBL/GenBank/DDBJ whole genome shotgun (WGS) entry which is preliminary data.</text>
</comment>
<reference evidence="2 3" key="2">
    <citation type="journal article" date="2016" name="Science">
        <title>A bacterium that degrades and assimilates poly(ethylene terephthalate).</title>
        <authorList>
            <person name="Yoshida S."/>
            <person name="Hiraga K."/>
            <person name="Takehana T."/>
            <person name="Taniguchi I."/>
            <person name="Yamaji H."/>
            <person name="Maeda Y."/>
            <person name="Toyohara K."/>
            <person name="Miyamoto K."/>
            <person name="Kimura Y."/>
            <person name="Oda K."/>
        </authorList>
    </citation>
    <scope>NUCLEOTIDE SEQUENCE [LARGE SCALE GENOMIC DNA]</scope>
    <source>
        <strain evidence="3">NBRC 110686 / TISTR 2288 / 201-F6</strain>
    </source>
</reference>
<dbReference type="EMBL" id="BBYR01000073">
    <property type="protein sequence ID" value="GAP38356.1"/>
    <property type="molecule type" value="Genomic_DNA"/>
</dbReference>
<organism evidence="2 3">
    <name type="scientific">Piscinibacter sakaiensis</name>
    <name type="common">Ideonella sakaiensis</name>
    <dbReference type="NCBI Taxonomy" id="1547922"/>
    <lineage>
        <taxon>Bacteria</taxon>
        <taxon>Pseudomonadati</taxon>
        <taxon>Pseudomonadota</taxon>
        <taxon>Betaproteobacteria</taxon>
        <taxon>Burkholderiales</taxon>
        <taxon>Sphaerotilaceae</taxon>
        <taxon>Piscinibacter</taxon>
    </lineage>
</organism>
<evidence type="ECO:0000313" key="3">
    <source>
        <dbReference type="Proteomes" id="UP000037660"/>
    </source>
</evidence>
<dbReference type="AlphaFoldDB" id="A0A0K8P6W7"/>
<evidence type="ECO:0000259" key="1">
    <source>
        <dbReference type="Pfam" id="PF00561"/>
    </source>
</evidence>
<dbReference type="InterPro" id="IPR029058">
    <property type="entry name" value="AB_hydrolase_fold"/>
</dbReference>
<keyword evidence="3" id="KW-1185">Reference proteome</keyword>